<name>A0ABW1FSJ7_9ACTN</name>
<dbReference type="PANTHER" id="PTHR42941:SF1">
    <property type="entry name" value="SLL1037 PROTEIN"/>
    <property type="match status" value="1"/>
</dbReference>
<gene>
    <name evidence="1" type="ORF">ACFP3M_29385</name>
</gene>
<sequence length="341" mass="36980">MFPAIPSLSALPRRLTGALRRPLPAVVCATAALALLAWWLLPLGGAPSPRGTVTLATGVPTGVYARYGELLRQDLARDMPQLDVRLTRSEGSLDNLRQLTSGRAGFTIATADAVAAYRERGEAGARSLRACARLYDDYMQLVVPEGSPVRSAKDLRGLRVGVGADGSGVQLITRRLMAAAGLDFDRDIRAVRVGIDTMPELLRHGKLDAFFWSGGLPTGAVQHLEARFPVRLVQLGDLAAALHRQGGQSRYYREAVMPADAYPRAQHGQGVKTIAVANLLVTTDREDAVLTEAMTRTVIRSRDAIGEEVHAAQKVDLRTAVFTDPLELHRGARRYYVSEKP</sequence>
<protein>
    <submittedName>
        <fullName evidence="1">TAXI family TRAP transporter solute-binding subunit</fullName>
    </submittedName>
</protein>
<dbReference type="Gene3D" id="3.40.190.10">
    <property type="entry name" value="Periplasmic binding protein-like II"/>
    <property type="match status" value="2"/>
</dbReference>
<dbReference type="SUPFAM" id="SSF53850">
    <property type="entry name" value="Periplasmic binding protein-like II"/>
    <property type="match status" value="1"/>
</dbReference>
<dbReference type="InterPro" id="IPR011852">
    <property type="entry name" value="TRAP_TAXI"/>
</dbReference>
<proteinExistence type="predicted"/>
<dbReference type="Proteomes" id="UP001596241">
    <property type="component" value="Unassembled WGS sequence"/>
</dbReference>
<dbReference type="Pfam" id="PF16868">
    <property type="entry name" value="NMT1_3"/>
    <property type="match status" value="1"/>
</dbReference>
<evidence type="ECO:0000313" key="2">
    <source>
        <dbReference type="Proteomes" id="UP001596241"/>
    </source>
</evidence>
<organism evidence="1 2">
    <name type="scientific">Streptomyces ramulosus</name>
    <dbReference type="NCBI Taxonomy" id="47762"/>
    <lineage>
        <taxon>Bacteria</taxon>
        <taxon>Bacillati</taxon>
        <taxon>Actinomycetota</taxon>
        <taxon>Actinomycetes</taxon>
        <taxon>Kitasatosporales</taxon>
        <taxon>Streptomycetaceae</taxon>
        <taxon>Streptomyces</taxon>
    </lineage>
</organism>
<dbReference type="EMBL" id="JBHSPW010000017">
    <property type="protein sequence ID" value="MFC5896922.1"/>
    <property type="molecule type" value="Genomic_DNA"/>
</dbReference>
<dbReference type="PANTHER" id="PTHR42941">
    <property type="entry name" value="SLL1037 PROTEIN"/>
    <property type="match status" value="1"/>
</dbReference>
<keyword evidence="2" id="KW-1185">Reference proteome</keyword>
<accession>A0ABW1FSJ7</accession>
<reference evidence="2" key="1">
    <citation type="journal article" date="2019" name="Int. J. Syst. Evol. Microbiol.">
        <title>The Global Catalogue of Microorganisms (GCM) 10K type strain sequencing project: providing services to taxonomists for standard genome sequencing and annotation.</title>
        <authorList>
            <consortium name="The Broad Institute Genomics Platform"/>
            <consortium name="The Broad Institute Genome Sequencing Center for Infectious Disease"/>
            <person name="Wu L."/>
            <person name="Ma J."/>
        </authorList>
    </citation>
    <scope>NUCLEOTIDE SEQUENCE [LARGE SCALE GENOMIC DNA]</scope>
    <source>
        <strain evidence="2">CGMCC 1.15809</strain>
    </source>
</reference>
<evidence type="ECO:0000313" key="1">
    <source>
        <dbReference type="EMBL" id="MFC5896922.1"/>
    </source>
</evidence>
<dbReference type="RefSeq" id="WP_345086941.1">
    <property type="nucleotide sequence ID" value="NZ_BAAAWG010000012.1"/>
</dbReference>
<dbReference type="NCBIfam" id="TIGR02122">
    <property type="entry name" value="TRAP_TAXI"/>
    <property type="match status" value="1"/>
</dbReference>
<comment type="caution">
    <text evidence="1">The sequence shown here is derived from an EMBL/GenBank/DDBJ whole genome shotgun (WGS) entry which is preliminary data.</text>
</comment>